<feature type="domain" description="CYTH" evidence="3">
    <location>
        <begin position="272"/>
        <end position="435"/>
    </location>
</feature>
<dbReference type="InterPro" id="IPR033469">
    <property type="entry name" value="CYTH-like_dom_sf"/>
</dbReference>
<sequence>MELPVAAMMDRKASVPVPTPNMKKKNGHGSSYSRTSGGLLKDQLQMNKVNVDGRSRYSIKPIEEQLSFDKGFFVFIRAVQLLTASNQGVVVVGLAGPSGSGKTAFSQKVQDFLPGCAVLSLDNYNDASRLIDGNFDDPRLTDYELLLENLRDLQAGKDIQVPIYDFKVSKRVGFKTVKVPVSRVVIVEGIYALSARIRPLMDLRVSVTGGVHFDLVKRVLRDIKRSGQAPEEIIQQITDTVYPMYKAYIEPDLNTAHLKIYNNFNPFSGFMAPTYILKSAKQVLPEQIKAVLKENHMFKKDSDTYDIYLLPPGEDVETCTSWLRMRNRDGRYNLMFEEWVTDGPFIISPRITFEVSVRILGGLMALGYEIGTMLRRSSSVYSDEQLTIKLDDIEGMDKQFVQIQGKDRNQVAAAGKALGLDGTYIARSYIEQLQLEKLTAAFQCVTEDLRRQFMVDGEPLLHEDSIGSSPVLASSFRRQIGFSAPERPPLTFSPAPIPPGRPAGGRQLSSSLNSNGLLSQKIASSESNGHLPNGNGCASTRQSSECSDEERPGSASGSAKVEKLLARLSDRVSELTQVTAQGDNSALCAQLLELREQQGAIVQQLYELSRSIVSQQQLQMQQQQHAQVAQLANIGVPPPSMWGAYSALGFVAAGAVAALGIMALSGR</sequence>
<reference evidence="4 5" key="1">
    <citation type="submission" date="2024-06" db="EMBL/GenBank/DDBJ databases">
        <authorList>
            <person name="Kraege A."/>
            <person name="Thomma B."/>
        </authorList>
    </citation>
    <scope>NUCLEOTIDE SEQUENCE [LARGE SCALE GENOMIC DNA]</scope>
</reference>
<accession>A0ABP1G1D3</accession>
<keyword evidence="2" id="KW-0812">Transmembrane</keyword>
<keyword evidence="2" id="KW-0472">Membrane</keyword>
<evidence type="ECO:0000256" key="2">
    <source>
        <dbReference type="SAM" id="Phobius"/>
    </source>
</evidence>
<gene>
    <name evidence="4" type="primary">g6163</name>
    <name evidence="4" type="ORF">VP750_LOCUS5281</name>
</gene>
<dbReference type="PRINTS" id="PR00988">
    <property type="entry name" value="URIDINKINASE"/>
</dbReference>
<dbReference type="PANTHER" id="PTHR10285">
    <property type="entry name" value="URIDINE KINASE"/>
    <property type="match status" value="1"/>
</dbReference>
<dbReference type="CDD" id="cd02028">
    <property type="entry name" value="UMPK_like"/>
    <property type="match status" value="1"/>
</dbReference>
<dbReference type="Pfam" id="PF01928">
    <property type="entry name" value="CYTH"/>
    <property type="match status" value="1"/>
</dbReference>
<keyword evidence="5" id="KW-1185">Reference proteome</keyword>
<dbReference type="SUPFAM" id="SSF55154">
    <property type="entry name" value="CYTH-like phosphatases"/>
    <property type="match status" value="1"/>
</dbReference>
<feature type="region of interest" description="Disordered" evidence="1">
    <location>
        <begin position="1"/>
        <end position="37"/>
    </location>
</feature>
<evidence type="ECO:0000313" key="4">
    <source>
        <dbReference type="EMBL" id="CAL5223622.1"/>
    </source>
</evidence>
<protein>
    <submittedName>
        <fullName evidence="4">G6163 protein</fullName>
    </submittedName>
</protein>
<keyword evidence="2" id="KW-1133">Transmembrane helix</keyword>
<dbReference type="Gene3D" id="2.40.320.10">
    <property type="entry name" value="Hypothetical Protein Pfu-838710-001"/>
    <property type="match status" value="1"/>
</dbReference>
<dbReference type="Gene3D" id="3.40.50.300">
    <property type="entry name" value="P-loop containing nucleotide triphosphate hydrolases"/>
    <property type="match status" value="1"/>
</dbReference>
<dbReference type="SUPFAM" id="SSF52540">
    <property type="entry name" value="P-loop containing nucleoside triphosphate hydrolases"/>
    <property type="match status" value="1"/>
</dbReference>
<evidence type="ECO:0000256" key="1">
    <source>
        <dbReference type="SAM" id="MobiDB-lite"/>
    </source>
</evidence>
<dbReference type="PROSITE" id="PS51707">
    <property type="entry name" value="CYTH"/>
    <property type="match status" value="1"/>
</dbReference>
<feature type="region of interest" description="Disordered" evidence="1">
    <location>
        <begin position="524"/>
        <end position="559"/>
    </location>
</feature>
<evidence type="ECO:0000313" key="5">
    <source>
        <dbReference type="Proteomes" id="UP001497392"/>
    </source>
</evidence>
<organism evidence="4 5">
    <name type="scientific">Coccomyxa viridis</name>
    <dbReference type="NCBI Taxonomy" id="1274662"/>
    <lineage>
        <taxon>Eukaryota</taxon>
        <taxon>Viridiplantae</taxon>
        <taxon>Chlorophyta</taxon>
        <taxon>core chlorophytes</taxon>
        <taxon>Trebouxiophyceae</taxon>
        <taxon>Trebouxiophyceae incertae sedis</taxon>
        <taxon>Coccomyxaceae</taxon>
        <taxon>Coccomyxa</taxon>
    </lineage>
</organism>
<feature type="transmembrane region" description="Helical" evidence="2">
    <location>
        <begin position="642"/>
        <end position="664"/>
    </location>
</feature>
<dbReference type="EMBL" id="CAXHTA020000009">
    <property type="protein sequence ID" value="CAL5223622.1"/>
    <property type="molecule type" value="Genomic_DNA"/>
</dbReference>
<proteinExistence type="predicted"/>
<dbReference type="InterPro" id="IPR006083">
    <property type="entry name" value="PRK/URK"/>
</dbReference>
<dbReference type="InterPro" id="IPR027417">
    <property type="entry name" value="P-loop_NTPase"/>
</dbReference>
<name>A0ABP1G1D3_9CHLO</name>
<comment type="caution">
    <text evidence="4">The sequence shown here is derived from an EMBL/GenBank/DDBJ whole genome shotgun (WGS) entry which is preliminary data.</text>
</comment>
<evidence type="ECO:0000259" key="3">
    <source>
        <dbReference type="PROSITE" id="PS51707"/>
    </source>
</evidence>
<dbReference type="Pfam" id="PF00485">
    <property type="entry name" value="PRK"/>
    <property type="match status" value="1"/>
</dbReference>
<dbReference type="InterPro" id="IPR023577">
    <property type="entry name" value="CYTH_domain"/>
</dbReference>
<dbReference type="Proteomes" id="UP001497392">
    <property type="component" value="Unassembled WGS sequence"/>
</dbReference>
<feature type="compositionally biased region" description="Polar residues" evidence="1">
    <location>
        <begin position="524"/>
        <end position="545"/>
    </location>
</feature>
<feature type="region of interest" description="Disordered" evidence="1">
    <location>
        <begin position="483"/>
        <end position="510"/>
    </location>
</feature>